<dbReference type="RefSeq" id="WP_067458016.1">
    <property type="nucleotide sequence ID" value="NZ_LVVY01000103.1"/>
</dbReference>
<dbReference type="Proteomes" id="UP000078389">
    <property type="component" value="Unassembled WGS sequence"/>
</dbReference>
<evidence type="ECO:0000313" key="2">
    <source>
        <dbReference type="EMBL" id="OAM75886.1"/>
    </source>
</evidence>
<feature type="domain" description="MOSC" evidence="1">
    <location>
        <begin position="27"/>
        <end position="160"/>
    </location>
</feature>
<dbReference type="STRING" id="1770058.A3840_14040"/>
<dbReference type="GO" id="GO:0030170">
    <property type="term" value="F:pyridoxal phosphate binding"/>
    <property type="evidence" value="ECO:0007669"/>
    <property type="project" value="InterPro"/>
</dbReference>
<dbReference type="SUPFAM" id="SSF50800">
    <property type="entry name" value="PK beta-barrel domain-like"/>
    <property type="match status" value="1"/>
</dbReference>
<reference evidence="2 3" key="1">
    <citation type="submission" date="2016-03" db="EMBL/GenBank/DDBJ databases">
        <title>Genome sequencing of Devosia sp. S37.</title>
        <authorList>
            <person name="Mohd Nor M."/>
        </authorList>
    </citation>
    <scope>NUCLEOTIDE SEQUENCE [LARGE SCALE GENOMIC DNA]</scope>
    <source>
        <strain evidence="2 3">S37</strain>
    </source>
</reference>
<protein>
    <recommendedName>
        <fullName evidence="1">MOSC domain-containing protein</fullName>
    </recommendedName>
</protein>
<dbReference type="GO" id="GO:0003824">
    <property type="term" value="F:catalytic activity"/>
    <property type="evidence" value="ECO:0007669"/>
    <property type="project" value="InterPro"/>
</dbReference>
<evidence type="ECO:0000313" key="3">
    <source>
        <dbReference type="Proteomes" id="UP000078389"/>
    </source>
</evidence>
<dbReference type="AlphaFoldDB" id="A0A178HV57"/>
<sequence length="210" mass="23047">MAALRSVNIGIPRNIPGTRTPTGIYKDPAAGPVAITREGLEGDIIADRQHHGGADQAVYVYFEDDYQFWAGEGVATAPGLFGENLTIAGPDSAHTAIGDRFAIGDVVLEVSYHRTPCMTFAAKMGEPRWLKRFHQARRPGAYCRVISPGKVEAGMDISVTPYAGERISMAELMGLDGMADLPRDFMRRALTTPIRDKTRFKYENRLASLF</sequence>
<dbReference type="InterPro" id="IPR011037">
    <property type="entry name" value="Pyrv_Knase-like_insert_dom_sf"/>
</dbReference>
<dbReference type="PANTHER" id="PTHR30212">
    <property type="entry name" value="PROTEIN YIIM"/>
    <property type="match status" value="1"/>
</dbReference>
<dbReference type="GO" id="GO:0030151">
    <property type="term" value="F:molybdenum ion binding"/>
    <property type="evidence" value="ECO:0007669"/>
    <property type="project" value="InterPro"/>
</dbReference>
<organism evidence="2 3">
    <name type="scientific">Devosia elaeis</name>
    <dbReference type="NCBI Taxonomy" id="1770058"/>
    <lineage>
        <taxon>Bacteria</taxon>
        <taxon>Pseudomonadati</taxon>
        <taxon>Pseudomonadota</taxon>
        <taxon>Alphaproteobacteria</taxon>
        <taxon>Hyphomicrobiales</taxon>
        <taxon>Devosiaceae</taxon>
        <taxon>Devosia</taxon>
    </lineage>
</organism>
<dbReference type="Gene3D" id="2.40.33.20">
    <property type="entry name" value="PK beta-barrel domain-like"/>
    <property type="match status" value="1"/>
</dbReference>
<proteinExistence type="predicted"/>
<dbReference type="InterPro" id="IPR052353">
    <property type="entry name" value="Benzoxazolinone_Detox_Enz"/>
</dbReference>
<comment type="caution">
    <text evidence="2">The sequence shown here is derived from an EMBL/GenBank/DDBJ whole genome shotgun (WGS) entry which is preliminary data.</text>
</comment>
<gene>
    <name evidence="2" type="ORF">A3840_14040</name>
</gene>
<evidence type="ECO:0000259" key="1">
    <source>
        <dbReference type="PROSITE" id="PS51340"/>
    </source>
</evidence>
<keyword evidence="3" id="KW-1185">Reference proteome</keyword>
<dbReference type="InterPro" id="IPR005302">
    <property type="entry name" value="MoCF_Sase_C"/>
</dbReference>
<dbReference type="OrthoDB" id="9786134at2"/>
<accession>A0A178HV57</accession>
<dbReference type="PANTHER" id="PTHR30212:SF2">
    <property type="entry name" value="PROTEIN YIIM"/>
    <property type="match status" value="1"/>
</dbReference>
<name>A0A178HV57_9HYPH</name>
<dbReference type="Pfam" id="PF03473">
    <property type="entry name" value="MOSC"/>
    <property type="match status" value="1"/>
</dbReference>
<dbReference type="PROSITE" id="PS51340">
    <property type="entry name" value="MOSC"/>
    <property type="match status" value="1"/>
</dbReference>
<dbReference type="EMBL" id="LVVY01000103">
    <property type="protein sequence ID" value="OAM75886.1"/>
    <property type="molecule type" value="Genomic_DNA"/>
</dbReference>